<feature type="domain" description="CAAX prenyl protease 2/Lysostaphin resistance protein A-like" evidence="2">
    <location>
        <begin position="129"/>
        <end position="218"/>
    </location>
</feature>
<sequence length="246" mass="26157">MIFAVLFTGLVIYLAAVSPWWGTRSYRKLERERSRPLFIRMMSLWVGELWALAAVSLLLVALSPDLDLARIGLAVPEDGVVFAGMLIGMIVVAVAFGALAFVMEKKKGVVVGPGREVFSALMPRDRTERWYAAALAVTAGVCEEIVFRGLLIAVGVHVLGLPLPVAAGLALALFAIGHLYQGPRGMIAVTLFGLAFTMLYLRTGSLIPVILLHAMADLRAFLLNPATRAGDTAQAGAAQGVGAGSR</sequence>
<name>A0A543IWZ6_9ACTN</name>
<evidence type="ECO:0000313" key="3">
    <source>
        <dbReference type="EMBL" id="TQM75105.1"/>
    </source>
</evidence>
<dbReference type="InterPro" id="IPR003675">
    <property type="entry name" value="Rce1/LyrA-like_dom"/>
</dbReference>
<reference evidence="3 4" key="1">
    <citation type="submission" date="2019-06" db="EMBL/GenBank/DDBJ databases">
        <title>Sequencing the genomes of 1000 actinobacteria strains.</title>
        <authorList>
            <person name="Klenk H.-P."/>
        </authorList>
    </citation>
    <scope>NUCLEOTIDE SEQUENCE [LARGE SCALE GENOMIC DNA]</scope>
    <source>
        <strain evidence="3 4">DSM 43186</strain>
    </source>
</reference>
<dbReference type="GO" id="GO:0080120">
    <property type="term" value="P:CAAX-box protein maturation"/>
    <property type="evidence" value="ECO:0007669"/>
    <property type="project" value="UniProtKB-ARBA"/>
</dbReference>
<dbReference type="Pfam" id="PF02517">
    <property type="entry name" value="Rce1-like"/>
    <property type="match status" value="1"/>
</dbReference>
<dbReference type="AlphaFoldDB" id="A0A543IWZ6"/>
<comment type="caution">
    <text evidence="3">The sequence shown here is derived from an EMBL/GenBank/DDBJ whole genome shotgun (WGS) entry which is preliminary data.</text>
</comment>
<evidence type="ECO:0000313" key="4">
    <source>
        <dbReference type="Proteomes" id="UP000319213"/>
    </source>
</evidence>
<keyword evidence="3" id="KW-0645">Protease</keyword>
<feature type="transmembrane region" description="Helical" evidence="1">
    <location>
        <begin position="130"/>
        <end position="155"/>
    </location>
</feature>
<dbReference type="GO" id="GO:0006508">
    <property type="term" value="P:proteolysis"/>
    <property type="evidence" value="ECO:0007669"/>
    <property type="project" value="UniProtKB-KW"/>
</dbReference>
<keyword evidence="1" id="KW-0472">Membrane</keyword>
<keyword evidence="3" id="KW-0378">Hydrolase</keyword>
<evidence type="ECO:0000259" key="2">
    <source>
        <dbReference type="Pfam" id="PF02517"/>
    </source>
</evidence>
<dbReference type="GO" id="GO:0004175">
    <property type="term" value="F:endopeptidase activity"/>
    <property type="evidence" value="ECO:0007669"/>
    <property type="project" value="UniProtKB-ARBA"/>
</dbReference>
<keyword evidence="1" id="KW-0812">Transmembrane</keyword>
<feature type="transmembrane region" description="Helical" evidence="1">
    <location>
        <begin position="44"/>
        <end position="62"/>
    </location>
</feature>
<protein>
    <submittedName>
        <fullName evidence="3">CAAX prenyl protease-like protein</fullName>
    </submittedName>
</protein>
<keyword evidence="4" id="KW-1185">Reference proteome</keyword>
<dbReference type="RefSeq" id="WP_229789129.1">
    <property type="nucleotide sequence ID" value="NZ_BMPV01000007.1"/>
</dbReference>
<accession>A0A543IWZ6</accession>
<evidence type="ECO:0000256" key="1">
    <source>
        <dbReference type="SAM" id="Phobius"/>
    </source>
</evidence>
<proteinExistence type="predicted"/>
<keyword evidence="1" id="KW-1133">Transmembrane helix</keyword>
<dbReference type="EMBL" id="VFPQ01000001">
    <property type="protein sequence ID" value="TQM75105.1"/>
    <property type="molecule type" value="Genomic_DNA"/>
</dbReference>
<organism evidence="3 4">
    <name type="scientific">Thermopolyspora flexuosa</name>
    <dbReference type="NCBI Taxonomy" id="103836"/>
    <lineage>
        <taxon>Bacteria</taxon>
        <taxon>Bacillati</taxon>
        <taxon>Actinomycetota</taxon>
        <taxon>Actinomycetes</taxon>
        <taxon>Streptosporangiales</taxon>
        <taxon>Streptosporangiaceae</taxon>
        <taxon>Thermopolyspora</taxon>
    </lineage>
</organism>
<gene>
    <name evidence="3" type="ORF">FHX40_1804</name>
</gene>
<feature type="transmembrane region" description="Helical" evidence="1">
    <location>
        <begin position="161"/>
        <end position="180"/>
    </location>
</feature>
<feature type="transmembrane region" description="Helical" evidence="1">
    <location>
        <begin position="6"/>
        <end position="23"/>
    </location>
</feature>
<dbReference type="Proteomes" id="UP000319213">
    <property type="component" value="Unassembled WGS sequence"/>
</dbReference>
<feature type="transmembrane region" description="Helical" evidence="1">
    <location>
        <begin position="187"/>
        <end position="215"/>
    </location>
</feature>
<feature type="transmembrane region" description="Helical" evidence="1">
    <location>
        <begin position="82"/>
        <end position="102"/>
    </location>
</feature>